<dbReference type="EMBL" id="VBAK01000200">
    <property type="protein sequence ID" value="TMI86504.1"/>
    <property type="molecule type" value="Genomic_DNA"/>
</dbReference>
<evidence type="ECO:0000256" key="7">
    <source>
        <dbReference type="SAM" id="Phobius"/>
    </source>
</evidence>
<sequence>MSTHPAGRGIRAVAVVAFAWRRHRLLVIGAALVVSVVASAALAGWIAPYSPYDVNIADKLRPPNAAHWFGTDEYGRDVLSRTIHAARISIKVATVAVSVGLVGGTVIGSVAAYFGGSLDVGLMRLMELLFSFPAILLAIVLMA</sequence>
<evidence type="ECO:0000256" key="5">
    <source>
        <dbReference type="ARBA" id="ARBA00022989"/>
    </source>
</evidence>
<feature type="transmembrane region" description="Helical" evidence="7">
    <location>
        <begin position="88"/>
        <end position="113"/>
    </location>
</feature>
<keyword evidence="3" id="KW-1003">Cell membrane</keyword>
<dbReference type="InterPro" id="IPR050366">
    <property type="entry name" value="BP-dependent_transpt_permease"/>
</dbReference>
<gene>
    <name evidence="9" type="ORF">E6H00_18125</name>
</gene>
<dbReference type="Proteomes" id="UP000318509">
    <property type="component" value="Unassembled WGS sequence"/>
</dbReference>
<dbReference type="AlphaFoldDB" id="A0A537JSS7"/>
<name>A0A537JSS7_9BACT</name>
<feature type="domain" description="ABC transmembrane type-1" evidence="8">
    <location>
        <begin position="86"/>
        <end position="143"/>
    </location>
</feature>
<dbReference type="GO" id="GO:0005886">
    <property type="term" value="C:plasma membrane"/>
    <property type="evidence" value="ECO:0007669"/>
    <property type="project" value="UniProtKB-SubCell"/>
</dbReference>
<comment type="subcellular location">
    <subcellularLocation>
        <location evidence="1">Cell membrane</location>
        <topology evidence="1">Multi-pass membrane protein</topology>
    </subcellularLocation>
</comment>
<keyword evidence="4 7" id="KW-0812">Transmembrane</keyword>
<protein>
    <submittedName>
        <fullName evidence="9">ABC transporter permease</fullName>
    </submittedName>
</protein>
<dbReference type="PANTHER" id="PTHR43386">
    <property type="entry name" value="OLIGOPEPTIDE TRANSPORT SYSTEM PERMEASE PROTEIN APPC"/>
    <property type="match status" value="1"/>
</dbReference>
<dbReference type="Pfam" id="PF12911">
    <property type="entry name" value="OppC_N"/>
    <property type="match status" value="1"/>
</dbReference>
<evidence type="ECO:0000256" key="1">
    <source>
        <dbReference type="ARBA" id="ARBA00004651"/>
    </source>
</evidence>
<organism evidence="9 10">
    <name type="scientific">Candidatus Segetimicrobium genomatis</name>
    <dbReference type="NCBI Taxonomy" id="2569760"/>
    <lineage>
        <taxon>Bacteria</taxon>
        <taxon>Bacillati</taxon>
        <taxon>Candidatus Sysuimicrobiota</taxon>
        <taxon>Candidatus Sysuimicrobiia</taxon>
        <taxon>Candidatus Sysuimicrobiales</taxon>
        <taxon>Candidatus Segetimicrobiaceae</taxon>
        <taxon>Candidatus Segetimicrobium</taxon>
    </lineage>
</organism>
<feature type="non-terminal residue" evidence="9">
    <location>
        <position position="143"/>
    </location>
</feature>
<dbReference type="InterPro" id="IPR025966">
    <property type="entry name" value="OppC_N"/>
</dbReference>
<dbReference type="InterPro" id="IPR035906">
    <property type="entry name" value="MetI-like_sf"/>
</dbReference>
<dbReference type="PROSITE" id="PS50928">
    <property type="entry name" value="ABC_TM1"/>
    <property type="match status" value="1"/>
</dbReference>
<keyword evidence="5 7" id="KW-1133">Transmembrane helix</keyword>
<comment type="caution">
    <text evidence="9">The sequence shown here is derived from an EMBL/GenBank/DDBJ whole genome shotgun (WGS) entry which is preliminary data.</text>
</comment>
<evidence type="ECO:0000259" key="8">
    <source>
        <dbReference type="PROSITE" id="PS50928"/>
    </source>
</evidence>
<dbReference type="InterPro" id="IPR000515">
    <property type="entry name" value="MetI-like"/>
</dbReference>
<dbReference type="PANTHER" id="PTHR43386:SF25">
    <property type="entry name" value="PEPTIDE ABC TRANSPORTER PERMEASE PROTEIN"/>
    <property type="match status" value="1"/>
</dbReference>
<evidence type="ECO:0000256" key="2">
    <source>
        <dbReference type="ARBA" id="ARBA00022448"/>
    </source>
</evidence>
<evidence type="ECO:0000256" key="3">
    <source>
        <dbReference type="ARBA" id="ARBA00022475"/>
    </source>
</evidence>
<proteinExistence type="predicted"/>
<reference evidence="9 10" key="1">
    <citation type="journal article" date="2019" name="Nat. Microbiol.">
        <title>Mediterranean grassland soil C-N compound turnover is dependent on rainfall and depth, and is mediated by genomically divergent microorganisms.</title>
        <authorList>
            <person name="Diamond S."/>
            <person name="Andeer P.F."/>
            <person name="Li Z."/>
            <person name="Crits-Christoph A."/>
            <person name="Burstein D."/>
            <person name="Anantharaman K."/>
            <person name="Lane K.R."/>
            <person name="Thomas B.C."/>
            <person name="Pan C."/>
            <person name="Northen T.R."/>
            <person name="Banfield J.F."/>
        </authorList>
    </citation>
    <scope>NUCLEOTIDE SEQUENCE [LARGE SCALE GENOMIC DNA]</scope>
    <source>
        <strain evidence="9">NP_3</strain>
    </source>
</reference>
<evidence type="ECO:0000313" key="10">
    <source>
        <dbReference type="Proteomes" id="UP000318509"/>
    </source>
</evidence>
<dbReference type="SUPFAM" id="SSF161098">
    <property type="entry name" value="MetI-like"/>
    <property type="match status" value="1"/>
</dbReference>
<evidence type="ECO:0000313" key="9">
    <source>
        <dbReference type="EMBL" id="TMI86504.1"/>
    </source>
</evidence>
<evidence type="ECO:0000256" key="6">
    <source>
        <dbReference type="ARBA" id="ARBA00023136"/>
    </source>
</evidence>
<evidence type="ECO:0000256" key="4">
    <source>
        <dbReference type="ARBA" id="ARBA00022692"/>
    </source>
</evidence>
<feature type="transmembrane region" description="Helical" evidence="7">
    <location>
        <begin position="25"/>
        <end position="47"/>
    </location>
</feature>
<keyword evidence="6 7" id="KW-0472">Membrane</keyword>
<feature type="transmembrane region" description="Helical" evidence="7">
    <location>
        <begin position="125"/>
        <end position="142"/>
    </location>
</feature>
<dbReference type="GO" id="GO:0055085">
    <property type="term" value="P:transmembrane transport"/>
    <property type="evidence" value="ECO:0007669"/>
    <property type="project" value="InterPro"/>
</dbReference>
<accession>A0A537JSS7</accession>
<keyword evidence="2" id="KW-0813">Transport</keyword>